<keyword evidence="1" id="KW-0862">Zinc</keyword>
<dbReference type="RefSeq" id="WP_192750910.1">
    <property type="nucleotide sequence ID" value="NZ_BAABJL010000109.1"/>
</dbReference>
<sequence length="293" mass="29488">MADELGAPGLGELGLGGLDLGELVAGRRVLGVFAHPDDETFFAGATFAACVAAGRDVRLATLTAGEAGAIGVAPARRAVDRADLGALEAAAIAGLARYASACTALGVRRFGVVAPGRWRDVGDSGPGSLAAGDPAEIAVAVKDLLTEYRPDVLVTVDADGVTGHPDHIRAHEAVLAALDLLGSTGTPALALGGCVRADDVTTARERLAGLVPGGQIGTTRIVGTSERGLLRTAWSPDAGAAKLAALDAYAPGLGSAALPDLVPDEPPVGDGILLRTIAEVVGPPHEYFRPLRP</sequence>
<evidence type="ECO:0000313" key="3">
    <source>
        <dbReference type="Proteomes" id="UP000638648"/>
    </source>
</evidence>
<name>A0A927R9U0_9ACTN</name>
<dbReference type="Proteomes" id="UP000638648">
    <property type="component" value="Unassembled WGS sequence"/>
</dbReference>
<comment type="caution">
    <text evidence="2">The sequence shown here is derived from an EMBL/GenBank/DDBJ whole genome shotgun (WGS) entry which is preliminary data.</text>
</comment>
<dbReference type="PANTHER" id="PTHR12993:SF26">
    <property type="entry name" value="1D-MYO-INOSITOL 2-ACETAMIDO-2-DEOXY-ALPHA-D-GLUCOPYRANOSIDE DEACETYLASE"/>
    <property type="match status" value="1"/>
</dbReference>
<dbReference type="EMBL" id="JADBEM010000001">
    <property type="protein sequence ID" value="MBE1606859.1"/>
    <property type="molecule type" value="Genomic_DNA"/>
</dbReference>
<accession>A0A927R9U0</accession>
<dbReference type="GO" id="GO:0016811">
    <property type="term" value="F:hydrolase activity, acting on carbon-nitrogen (but not peptide) bonds, in linear amides"/>
    <property type="evidence" value="ECO:0007669"/>
    <property type="project" value="TreeGrafter"/>
</dbReference>
<dbReference type="AlphaFoldDB" id="A0A927R9U0"/>
<dbReference type="SUPFAM" id="SSF102588">
    <property type="entry name" value="LmbE-like"/>
    <property type="match status" value="1"/>
</dbReference>
<dbReference type="GO" id="GO:0016137">
    <property type="term" value="P:glycoside metabolic process"/>
    <property type="evidence" value="ECO:0007669"/>
    <property type="project" value="UniProtKB-ARBA"/>
</dbReference>
<proteinExistence type="predicted"/>
<dbReference type="Pfam" id="PF02585">
    <property type="entry name" value="PIG-L"/>
    <property type="match status" value="1"/>
</dbReference>
<dbReference type="InterPro" id="IPR003737">
    <property type="entry name" value="GlcNAc_PI_deacetylase-related"/>
</dbReference>
<dbReference type="Gene3D" id="3.40.50.10320">
    <property type="entry name" value="LmbE-like"/>
    <property type="match status" value="1"/>
</dbReference>
<dbReference type="PANTHER" id="PTHR12993">
    <property type="entry name" value="N-ACETYLGLUCOSAMINYL-PHOSPHATIDYLINOSITOL DE-N-ACETYLASE-RELATED"/>
    <property type="match status" value="1"/>
</dbReference>
<evidence type="ECO:0000313" key="2">
    <source>
        <dbReference type="EMBL" id="MBE1606859.1"/>
    </source>
</evidence>
<evidence type="ECO:0000256" key="1">
    <source>
        <dbReference type="ARBA" id="ARBA00022833"/>
    </source>
</evidence>
<protein>
    <submittedName>
        <fullName evidence="2">LmbE family N-acetylglucosaminyl deacetylase</fullName>
    </submittedName>
</protein>
<keyword evidence="3" id="KW-1185">Reference proteome</keyword>
<reference evidence="2" key="1">
    <citation type="submission" date="2020-10" db="EMBL/GenBank/DDBJ databases">
        <title>Sequencing the genomes of 1000 actinobacteria strains.</title>
        <authorList>
            <person name="Klenk H.-P."/>
        </authorList>
    </citation>
    <scope>NUCLEOTIDE SEQUENCE</scope>
    <source>
        <strain evidence="2">DSM 45354</strain>
    </source>
</reference>
<dbReference type="InterPro" id="IPR024078">
    <property type="entry name" value="LmbE-like_dom_sf"/>
</dbReference>
<gene>
    <name evidence="2" type="ORF">HEB94_003707</name>
</gene>
<organism evidence="2 3">
    <name type="scientific">Actinopolymorpha pittospori</name>
    <dbReference type="NCBI Taxonomy" id="648752"/>
    <lineage>
        <taxon>Bacteria</taxon>
        <taxon>Bacillati</taxon>
        <taxon>Actinomycetota</taxon>
        <taxon>Actinomycetes</taxon>
        <taxon>Propionibacteriales</taxon>
        <taxon>Actinopolymorphaceae</taxon>
        <taxon>Actinopolymorpha</taxon>
    </lineage>
</organism>